<reference evidence="1" key="2">
    <citation type="submission" date="2023-05" db="EMBL/GenBank/DDBJ databases">
        <authorList>
            <consortium name="Lawrence Berkeley National Laboratory"/>
            <person name="Steindorff A."/>
            <person name="Hensen N."/>
            <person name="Bonometti L."/>
            <person name="Westerberg I."/>
            <person name="Brannstrom I.O."/>
            <person name="Guillou S."/>
            <person name="Cros-Aarteil S."/>
            <person name="Calhoun S."/>
            <person name="Haridas S."/>
            <person name="Kuo A."/>
            <person name="Mondo S."/>
            <person name="Pangilinan J."/>
            <person name="Riley R."/>
            <person name="Labutti K."/>
            <person name="Andreopoulos B."/>
            <person name="Lipzen A."/>
            <person name="Chen C."/>
            <person name="Yanf M."/>
            <person name="Daum C."/>
            <person name="Ng V."/>
            <person name="Clum A."/>
            <person name="Ohm R."/>
            <person name="Martin F."/>
            <person name="Silar P."/>
            <person name="Natvig D."/>
            <person name="Lalanne C."/>
            <person name="Gautier V."/>
            <person name="Ament-Velasquez S.L."/>
            <person name="Kruys A."/>
            <person name="Hutchinson M.I."/>
            <person name="Powell A.J."/>
            <person name="Barry K."/>
            <person name="Miller A.N."/>
            <person name="Grigoriev I.V."/>
            <person name="Debuchy R."/>
            <person name="Gladieux P."/>
            <person name="Thoren M.H."/>
            <person name="Johannesson H."/>
        </authorList>
    </citation>
    <scope>NUCLEOTIDE SEQUENCE</scope>
    <source>
        <strain evidence="1">CBS 532.94</strain>
    </source>
</reference>
<accession>A0AAN7C2N7</accession>
<dbReference type="Proteomes" id="UP001303760">
    <property type="component" value="Unassembled WGS sequence"/>
</dbReference>
<proteinExistence type="predicted"/>
<gene>
    <name evidence="1" type="ORF">C8A03DRAFT_19092</name>
</gene>
<sequence length="694" mass="77457">MAESTCDDMAQLRDWISYQLGEVPKNGSVGICLSVDLHQLSELMKDQYPTIRDVRKVLTITGSSEDAYANYAERYVTVMWGKTKVAVLEWVLSLADFALELKCDDVSLKGFKVGDLHSIDIHGTLQETVDIVMLIAWIVSALRNPYTDREDYDDQPVLALSRATMGYRKLQPQGGPGDGPEGDDVCRHEFRISLQALRPVTADGAANCWNRLFQVSVIALGFRIPPRVNFLRGLELPVGLMVELARLDYSLPFLNSFVLKGRTTAAVPRFDDYFLGKNQRCVQWHLIQSSERSSLSMESVVKQLGSLETCKGEATSKGSEPSFQRAVEAIISEGNRHFLGLYLSAVVHLGTSEAPVENICPSSEHLHTPSTRVVWNRCVNTGVSSSFPPSPVGISISTGWTFDNNARHAQSTIEAPPLETMVAEACANVAVIYNPTRKTAWMIPESCVILHLIKARSEKPNFGSEIPRFPHDSEMRPTNLHTAVRGFVNQHPNNQGWFERFEKLFRQMKEVIIRSRTGVPLRFHSTSSDRLSGVDFDRISSLPRTWGLREVAIDTHNSGGWTHMVRGVQTAEAAEDDILVFFCTGLQDPICPNSPTCGTWTTVPPMLDYLVLTVSAFEELRRRQTDPAKLSRKHFWLQSDQPPFYCSSRHCNRLQKLTTARPLRQQVLMDDAEDGALVFGVTFNATGLCANGGH</sequence>
<protein>
    <submittedName>
        <fullName evidence="1">Uncharacterized protein</fullName>
    </submittedName>
</protein>
<keyword evidence="2" id="KW-1185">Reference proteome</keyword>
<evidence type="ECO:0000313" key="1">
    <source>
        <dbReference type="EMBL" id="KAK4233921.1"/>
    </source>
</evidence>
<dbReference type="EMBL" id="MU860448">
    <property type="protein sequence ID" value="KAK4233921.1"/>
    <property type="molecule type" value="Genomic_DNA"/>
</dbReference>
<dbReference type="AlphaFoldDB" id="A0AAN7C2N7"/>
<comment type="caution">
    <text evidence="1">The sequence shown here is derived from an EMBL/GenBank/DDBJ whole genome shotgun (WGS) entry which is preliminary data.</text>
</comment>
<organism evidence="1 2">
    <name type="scientific">Achaetomium macrosporum</name>
    <dbReference type="NCBI Taxonomy" id="79813"/>
    <lineage>
        <taxon>Eukaryota</taxon>
        <taxon>Fungi</taxon>
        <taxon>Dikarya</taxon>
        <taxon>Ascomycota</taxon>
        <taxon>Pezizomycotina</taxon>
        <taxon>Sordariomycetes</taxon>
        <taxon>Sordariomycetidae</taxon>
        <taxon>Sordariales</taxon>
        <taxon>Chaetomiaceae</taxon>
        <taxon>Achaetomium</taxon>
    </lineage>
</organism>
<name>A0AAN7C2N7_9PEZI</name>
<reference evidence="1" key="1">
    <citation type="journal article" date="2023" name="Mol. Phylogenet. Evol.">
        <title>Genome-scale phylogeny and comparative genomics of the fungal order Sordariales.</title>
        <authorList>
            <person name="Hensen N."/>
            <person name="Bonometti L."/>
            <person name="Westerberg I."/>
            <person name="Brannstrom I.O."/>
            <person name="Guillou S."/>
            <person name="Cros-Aarteil S."/>
            <person name="Calhoun S."/>
            <person name="Haridas S."/>
            <person name="Kuo A."/>
            <person name="Mondo S."/>
            <person name="Pangilinan J."/>
            <person name="Riley R."/>
            <person name="LaButti K."/>
            <person name="Andreopoulos B."/>
            <person name="Lipzen A."/>
            <person name="Chen C."/>
            <person name="Yan M."/>
            <person name="Daum C."/>
            <person name="Ng V."/>
            <person name="Clum A."/>
            <person name="Steindorff A."/>
            <person name="Ohm R.A."/>
            <person name="Martin F."/>
            <person name="Silar P."/>
            <person name="Natvig D.O."/>
            <person name="Lalanne C."/>
            <person name="Gautier V."/>
            <person name="Ament-Velasquez S.L."/>
            <person name="Kruys A."/>
            <person name="Hutchinson M.I."/>
            <person name="Powell A.J."/>
            <person name="Barry K."/>
            <person name="Miller A.N."/>
            <person name="Grigoriev I.V."/>
            <person name="Debuchy R."/>
            <person name="Gladieux P."/>
            <person name="Hiltunen Thoren M."/>
            <person name="Johannesson H."/>
        </authorList>
    </citation>
    <scope>NUCLEOTIDE SEQUENCE</scope>
    <source>
        <strain evidence="1">CBS 532.94</strain>
    </source>
</reference>
<evidence type="ECO:0000313" key="2">
    <source>
        <dbReference type="Proteomes" id="UP001303760"/>
    </source>
</evidence>